<dbReference type="AlphaFoldDB" id="A0A2P4WWQ9"/>
<reference evidence="1 2" key="1">
    <citation type="journal article" date="2017" name="Genome Biol. Evol.">
        <title>Phytophthora megakarya and P. palmivora, closely related causal agents of cacao black pod rot, underwent increases in genome sizes and gene numbers by different mechanisms.</title>
        <authorList>
            <person name="Ali S.S."/>
            <person name="Shao J."/>
            <person name="Lary D.J."/>
            <person name="Kronmiller B."/>
            <person name="Shen D."/>
            <person name="Strem M.D."/>
            <person name="Amoako-Attah I."/>
            <person name="Akrofi A.Y."/>
            <person name="Begoude B.A."/>
            <person name="Ten Hoopen G.M."/>
            <person name="Coulibaly K."/>
            <person name="Kebe B.I."/>
            <person name="Melnick R.L."/>
            <person name="Guiltinan M.J."/>
            <person name="Tyler B.M."/>
            <person name="Meinhardt L.W."/>
            <person name="Bailey B.A."/>
        </authorList>
    </citation>
    <scope>NUCLEOTIDE SEQUENCE [LARGE SCALE GENOMIC DNA]</scope>
    <source>
        <strain evidence="2">sbr112.9</strain>
    </source>
</reference>
<dbReference type="Proteomes" id="UP000237271">
    <property type="component" value="Unassembled WGS sequence"/>
</dbReference>
<proteinExistence type="predicted"/>
<protein>
    <submittedName>
        <fullName evidence="1">Cell filamentation protein Fic</fullName>
    </submittedName>
</protein>
<keyword evidence="2" id="KW-1185">Reference proteome</keyword>
<organism evidence="1 2">
    <name type="scientific">Phytophthora palmivora</name>
    <dbReference type="NCBI Taxonomy" id="4796"/>
    <lineage>
        <taxon>Eukaryota</taxon>
        <taxon>Sar</taxon>
        <taxon>Stramenopiles</taxon>
        <taxon>Oomycota</taxon>
        <taxon>Peronosporomycetes</taxon>
        <taxon>Peronosporales</taxon>
        <taxon>Peronosporaceae</taxon>
        <taxon>Phytophthora</taxon>
    </lineage>
</organism>
<evidence type="ECO:0000313" key="1">
    <source>
        <dbReference type="EMBL" id="POM57740.1"/>
    </source>
</evidence>
<accession>A0A2P4WWQ9</accession>
<comment type="caution">
    <text evidence="1">The sequence shown here is derived from an EMBL/GenBank/DDBJ whole genome shotgun (WGS) entry which is preliminary data.</text>
</comment>
<sequence length="84" mass="9383">MLKLVTGGGVNKQLSKISIIMVELIPNSLPHSYGFESLKSGVRYSGADIFITPERTRELVRVAPPYVKTMVDKAMVKDMMLTQR</sequence>
<gene>
    <name evidence="1" type="ORF">PHPALM_37708</name>
</gene>
<dbReference type="OrthoDB" id="115485at2759"/>
<dbReference type="EMBL" id="NCKW01020538">
    <property type="protein sequence ID" value="POM57740.1"/>
    <property type="molecule type" value="Genomic_DNA"/>
</dbReference>
<name>A0A2P4WWQ9_9STRA</name>
<evidence type="ECO:0000313" key="2">
    <source>
        <dbReference type="Proteomes" id="UP000237271"/>
    </source>
</evidence>